<accession>A0A8S5SZH7</accession>
<sequence length="82" mass="9000">MSKVRIKLNSQGVRELLKSQEMMNACSQIAEKAYSRLGDGYSLKRHVGLNRVNVSIGTESAKSVKENYENNTILKALGGASK</sequence>
<proteinExistence type="predicted"/>
<evidence type="ECO:0000313" key="1">
    <source>
        <dbReference type="EMBL" id="DAF55946.1"/>
    </source>
</evidence>
<name>A0A8S5SZH7_9CAUD</name>
<dbReference type="EMBL" id="BK032704">
    <property type="protein sequence ID" value="DAF55946.1"/>
    <property type="molecule type" value="Genomic_DNA"/>
</dbReference>
<organism evidence="1">
    <name type="scientific">Siphoviridae sp. ctJj91</name>
    <dbReference type="NCBI Taxonomy" id="2827838"/>
    <lineage>
        <taxon>Viruses</taxon>
        <taxon>Duplodnaviria</taxon>
        <taxon>Heunggongvirae</taxon>
        <taxon>Uroviricota</taxon>
        <taxon>Caudoviricetes</taxon>
    </lineage>
</organism>
<protein>
    <submittedName>
        <fullName evidence="1">Type I neck protein</fullName>
    </submittedName>
</protein>
<reference evidence="1" key="1">
    <citation type="journal article" date="2021" name="Proc. Natl. Acad. Sci. U.S.A.">
        <title>A Catalog of Tens of Thousands of Viruses from Human Metagenomes Reveals Hidden Associations with Chronic Diseases.</title>
        <authorList>
            <person name="Tisza M.J."/>
            <person name="Buck C.B."/>
        </authorList>
    </citation>
    <scope>NUCLEOTIDE SEQUENCE</scope>
    <source>
        <strain evidence="1">CtJj91</strain>
    </source>
</reference>